<dbReference type="CDD" id="cd06261">
    <property type="entry name" value="TM_PBP2"/>
    <property type="match status" value="1"/>
</dbReference>
<dbReference type="GO" id="GO:0055085">
    <property type="term" value="P:transmembrane transport"/>
    <property type="evidence" value="ECO:0007669"/>
    <property type="project" value="InterPro"/>
</dbReference>
<dbReference type="Pfam" id="PF00528">
    <property type="entry name" value="BPD_transp_1"/>
    <property type="match status" value="1"/>
</dbReference>
<dbReference type="Gene3D" id="1.10.3720.10">
    <property type="entry name" value="MetI-like"/>
    <property type="match status" value="1"/>
</dbReference>
<dbReference type="InterPro" id="IPR035906">
    <property type="entry name" value="MetI-like_sf"/>
</dbReference>
<evidence type="ECO:0000259" key="8">
    <source>
        <dbReference type="PROSITE" id="PS50928"/>
    </source>
</evidence>
<accession>A0A6N8HVI5</accession>
<evidence type="ECO:0000256" key="5">
    <source>
        <dbReference type="ARBA" id="ARBA00022989"/>
    </source>
</evidence>
<evidence type="ECO:0000256" key="2">
    <source>
        <dbReference type="ARBA" id="ARBA00022448"/>
    </source>
</evidence>
<dbReference type="PROSITE" id="PS50928">
    <property type="entry name" value="ABC_TM1"/>
    <property type="match status" value="1"/>
</dbReference>
<dbReference type="Proteomes" id="UP000469440">
    <property type="component" value="Unassembled WGS sequence"/>
</dbReference>
<keyword evidence="11" id="KW-1185">Reference proteome</keyword>
<dbReference type="EMBL" id="CP060286">
    <property type="protein sequence ID" value="QNK42310.1"/>
    <property type="molecule type" value="Genomic_DNA"/>
</dbReference>
<accession>A0A7G8TFB9</accession>
<evidence type="ECO:0000256" key="3">
    <source>
        <dbReference type="ARBA" id="ARBA00022475"/>
    </source>
</evidence>
<comment type="subcellular location">
    <subcellularLocation>
        <location evidence="1 7">Cell membrane</location>
        <topology evidence="1 7">Multi-pass membrane protein</topology>
    </subcellularLocation>
</comment>
<proteinExistence type="inferred from homology"/>
<keyword evidence="6 7" id="KW-0472">Membrane</keyword>
<feature type="transmembrane region" description="Helical" evidence="7">
    <location>
        <begin position="141"/>
        <end position="160"/>
    </location>
</feature>
<keyword evidence="4 7" id="KW-0812">Transmembrane</keyword>
<name>A0A6N8HVI5_9FIRM</name>
<protein>
    <submittedName>
        <fullName evidence="10">Carbohydrate ABC transporter permease</fullName>
    </submittedName>
    <submittedName>
        <fullName evidence="9">L-arabinose transport system permease protein AraQ</fullName>
    </submittedName>
</protein>
<evidence type="ECO:0000256" key="4">
    <source>
        <dbReference type="ARBA" id="ARBA00022692"/>
    </source>
</evidence>
<evidence type="ECO:0000256" key="7">
    <source>
        <dbReference type="RuleBase" id="RU363032"/>
    </source>
</evidence>
<feature type="transmembrane region" description="Helical" evidence="7">
    <location>
        <begin position="104"/>
        <end position="129"/>
    </location>
</feature>
<evidence type="ECO:0000313" key="9">
    <source>
        <dbReference type="EMBL" id="MVB09811.1"/>
    </source>
</evidence>
<evidence type="ECO:0000256" key="6">
    <source>
        <dbReference type="ARBA" id="ARBA00023136"/>
    </source>
</evidence>
<dbReference type="OrthoDB" id="153186at2"/>
<feature type="transmembrane region" description="Helical" evidence="7">
    <location>
        <begin position="12"/>
        <end position="34"/>
    </location>
</feature>
<reference evidence="10 12" key="2">
    <citation type="submission" date="2020-08" db="EMBL/GenBank/DDBJ databases">
        <title>The isolate Caproiciproducens sp. 7D4C2 produces n-caproate at mildly acidic conditions from hexoses: genome and rBOX comparison with related strains and chain-elongating bacteria.</title>
        <authorList>
            <person name="Esquivel-Elizondo S."/>
            <person name="Bagci C."/>
            <person name="Temovska M."/>
            <person name="Jeon B.S."/>
            <person name="Bessarab I."/>
            <person name="Williams R.B.H."/>
            <person name="Huson D.H."/>
            <person name="Angenent L.T."/>
        </authorList>
    </citation>
    <scope>NUCLEOTIDE SEQUENCE [LARGE SCALE GENOMIC DNA]</scope>
    <source>
        <strain evidence="10 12">7D4C2</strain>
    </source>
</reference>
<dbReference type="KEGG" id="cfem:HCR03_08930"/>
<evidence type="ECO:0000256" key="1">
    <source>
        <dbReference type="ARBA" id="ARBA00004651"/>
    </source>
</evidence>
<evidence type="ECO:0000313" key="12">
    <source>
        <dbReference type="Proteomes" id="UP000515909"/>
    </source>
</evidence>
<feature type="transmembrane region" description="Helical" evidence="7">
    <location>
        <begin position="73"/>
        <end position="95"/>
    </location>
</feature>
<feature type="transmembrane region" description="Helical" evidence="7">
    <location>
        <begin position="181"/>
        <end position="206"/>
    </location>
</feature>
<dbReference type="Proteomes" id="UP000515909">
    <property type="component" value="Chromosome"/>
</dbReference>
<dbReference type="RefSeq" id="WP_066645004.1">
    <property type="nucleotide sequence ID" value="NZ_CP060286.1"/>
</dbReference>
<feature type="transmembrane region" description="Helical" evidence="7">
    <location>
        <begin position="239"/>
        <end position="260"/>
    </location>
</feature>
<dbReference type="PANTHER" id="PTHR43744:SF12">
    <property type="entry name" value="ABC TRANSPORTER PERMEASE PROTEIN MG189-RELATED"/>
    <property type="match status" value="1"/>
</dbReference>
<keyword evidence="5 7" id="KW-1133">Transmembrane helix</keyword>
<evidence type="ECO:0000313" key="10">
    <source>
        <dbReference type="EMBL" id="QNK42310.1"/>
    </source>
</evidence>
<keyword evidence="2 7" id="KW-0813">Transport</keyword>
<organism evidence="9 11">
    <name type="scientific">Caproicibacter fermentans</name>
    <dbReference type="NCBI Taxonomy" id="2576756"/>
    <lineage>
        <taxon>Bacteria</taxon>
        <taxon>Bacillati</taxon>
        <taxon>Bacillota</taxon>
        <taxon>Clostridia</taxon>
        <taxon>Eubacteriales</taxon>
        <taxon>Acutalibacteraceae</taxon>
        <taxon>Caproicibacter</taxon>
    </lineage>
</organism>
<dbReference type="GO" id="GO:0005886">
    <property type="term" value="C:plasma membrane"/>
    <property type="evidence" value="ECO:0007669"/>
    <property type="project" value="UniProtKB-SubCell"/>
</dbReference>
<dbReference type="InterPro" id="IPR000515">
    <property type="entry name" value="MetI-like"/>
</dbReference>
<evidence type="ECO:0000313" key="11">
    <source>
        <dbReference type="Proteomes" id="UP000469440"/>
    </source>
</evidence>
<dbReference type="EMBL" id="VWXL01000014">
    <property type="protein sequence ID" value="MVB09811.1"/>
    <property type="molecule type" value="Genomic_DNA"/>
</dbReference>
<dbReference type="SUPFAM" id="SSF161098">
    <property type="entry name" value="MetI-like"/>
    <property type="match status" value="1"/>
</dbReference>
<reference evidence="9 11" key="1">
    <citation type="submission" date="2019-09" db="EMBL/GenBank/DDBJ databases">
        <title>Genome sequence of Clostridium sp. EA1.</title>
        <authorList>
            <person name="Poehlein A."/>
            <person name="Bengelsdorf F.R."/>
            <person name="Daniel R."/>
        </authorList>
    </citation>
    <scope>NUCLEOTIDE SEQUENCE [LARGE SCALE GENOMIC DNA]</scope>
    <source>
        <strain evidence="9 11">EA1</strain>
    </source>
</reference>
<feature type="domain" description="ABC transmembrane type-1" evidence="8">
    <location>
        <begin position="69"/>
        <end position="260"/>
    </location>
</feature>
<sequence>MRSSKVTHAIGMFALSLLLLVFLSPFLITILNTFKSTQEFVENPFSLPTQFNFDNYFKAIDEMSFATGFVNSLIITLVGVVIVVIFSAMTAYLFARFTWKINKVLFFVMTASMAIPFQVVMIPLVTIYGTVGFIDSRESLLFMYFGFGCSLAVFTFHGFIKGIPFALEEAASIDGSGRVRTFFQIILPLLKPVVSTITVLDVLWMWNDYLLPSLILQSPELRTLPLSTYNFFSSYSVDFTPLMAGLILTMLPVLVLYLFLQKYIIKGLAAGAVK</sequence>
<comment type="similarity">
    <text evidence="7">Belongs to the binding-protein-dependent transport system permease family.</text>
</comment>
<gene>
    <name evidence="9" type="primary">araQ_1</name>
    <name evidence="9" type="ORF">CAFE_04760</name>
    <name evidence="10" type="ORF">HCR03_08930</name>
</gene>
<keyword evidence="3" id="KW-1003">Cell membrane</keyword>
<dbReference type="PANTHER" id="PTHR43744">
    <property type="entry name" value="ABC TRANSPORTER PERMEASE PROTEIN MG189-RELATED-RELATED"/>
    <property type="match status" value="1"/>
</dbReference>
<dbReference type="AlphaFoldDB" id="A0A6N8HVI5"/>